<sequence>MTNEQTTALSDAPDKKLFWACFVALVTTSFGFILRALTLPQWGEEFNLTNTQIGEIAGVGLWPFAISIVLFSLIIDRIGYKNAMVFAFICHSASAVLTFFATGYWSLYIATFIMALGNGTVEAVTNPVVATMFPREKSKWLNMLHAGWPTGLVLGGILALLLGAETSWKLKMILIMIPTIMYGIMMFPRKFPVNERVKAGVSYLSMLKEVGVGGALIVTALIVFQLGSIFGWSTTLNVAITLGIVGVFGFFVRSLGQPVFIFLNLLMIPLATTELGTDSWISDLMAPEMFAIGIQAGWILVYTSAIMAGLRFFAGSIIHRISPLGLLAVCSAVACAGLLLLSVSSGLMVLVAATVFALGKTFFWPTILGVVAERFPKGGALTLNITGGVGMIAAGVIGAVILGFAQDKSIDRNLSAYDASNNTALHDTYATEQKTSIFGDYQALNSAKLAGASEEEQRRVEVIQNEAKKEALQTVAIFPIIMFAAFIFLMLYYRSKGGYKVVVLEEQDKEVVLK</sequence>
<dbReference type="PANTHER" id="PTHR23514:SF3">
    <property type="entry name" value="BYPASS OF STOP CODON PROTEIN 6"/>
    <property type="match status" value="1"/>
</dbReference>
<feature type="domain" description="Major facilitator superfamily (MFS) profile" evidence="8">
    <location>
        <begin position="17"/>
        <end position="497"/>
    </location>
</feature>
<keyword evidence="5 7" id="KW-1133">Transmembrane helix</keyword>
<dbReference type="Proteomes" id="UP000321926">
    <property type="component" value="Unassembled WGS sequence"/>
</dbReference>
<dbReference type="GO" id="GO:0016020">
    <property type="term" value="C:membrane"/>
    <property type="evidence" value="ECO:0007669"/>
    <property type="project" value="TreeGrafter"/>
</dbReference>
<comment type="caution">
    <text evidence="9">The sequence shown here is derived from an EMBL/GenBank/DDBJ whole genome shotgun (WGS) entry which is preliminary data.</text>
</comment>
<dbReference type="OrthoDB" id="9783757at2"/>
<dbReference type="SUPFAM" id="SSF103473">
    <property type="entry name" value="MFS general substrate transporter"/>
    <property type="match status" value="1"/>
</dbReference>
<evidence type="ECO:0000313" key="9">
    <source>
        <dbReference type="EMBL" id="TXK36854.1"/>
    </source>
</evidence>
<accession>A0A5C8JJJ5</accession>
<evidence type="ECO:0000256" key="6">
    <source>
        <dbReference type="ARBA" id="ARBA00023136"/>
    </source>
</evidence>
<feature type="transmembrane region" description="Helical" evidence="7">
    <location>
        <begin position="471"/>
        <end position="493"/>
    </location>
</feature>
<dbReference type="InterPro" id="IPR036259">
    <property type="entry name" value="MFS_trans_sf"/>
</dbReference>
<dbReference type="GO" id="GO:0012505">
    <property type="term" value="C:endomembrane system"/>
    <property type="evidence" value="ECO:0007669"/>
    <property type="project" value="UniProtKB-SubCell"/>
</dbReference>
<dbReference type="InterPro" id="IPR020846">
    <property type="entry name" value="MFS_dom"/>
</dbReference>
<name>A0A5C8JJJ5_9BACT</name>
<keyword evidence="4 7" id="KW-0812">Transmembrane</keyword>
<dbReference type="GO" id="GO:0022857">
    <property type="term" value="F:transmembrane transporter activity"/>
    <property type="evidence" value="ECO:0007669"/>
    <property type="project" value="InterPro"/>
</dbReference>
<dbReference type="PROSITE" id="PS50850">
    <property type="entry name" value="MFS"/>
    <property type="match status" value="1"/>
</dbReference>
<feature type="transmembrane region" description="Helical" evidence="7">
    <location>
        <begin position="56"/>
        <end position="75"/>
    </location>
</feature>
<feature type="transmembrane region" description="Helical" evidence="7">
    <location>
        <begin position="17"/>
        <end position="36"/>
    </location>
</feature>
<feature type="transmembrane region" description="Helical" evidence="7">
    <location>
        <begin position="383"/>
        <end position="405"/>
    </location>
</feature>
<evidence type="ECO:0000259" key="8">
    <source>
        <dbReference type="PROSITE" id="PS50850"/>
    </source>
</evidence>
<proteinExistence type="inferred from homology"/>
<dbReference type="AlphaFoldDB" id="A0A5C8JJJ5"/>
<evidence type="ECO:0000256" key="1">
    <source>
        <dbReference type="ARBA" id="ARBA00004127"/>
    </source>
</evidence>
<feature type="transmembrane region" description="Helical" evidence="7">
    <location>
        <begin position="229"/>
        <end position="252"/>
    </location>
</feature>
<evidence type="ECO:0000256" key="2">
    <source>
        <dbReference type="ARBA" id="ARBA00008335"/>
    </source>
</evidence>
<dbReference type="Gene3D" id="1.20.1250.20">
    <property type="entry name" value="MFS general substrate transporter like domains"/>
    <property type="match status" value="2"/>
</dbReference>
<feature type="transmembrane region" description="Helical" evidence="7">
    <location>
        <begin position="107"/>
        <end position="129"/>
    </location>
</feature>
<keyword evidence="10" id="KW-1185">Reference proteome</keyword>
<dbReference type="Pfam" id="PF07690">
    <property type="entry name" value="MFS_1"/>
    <property type="match status" value="1"/>
</dbReference>
<organism evidence="9 10">
    <name type="scientific">Pontibacter qinzhouensis</name>
    <dbReference type="NCBI Taxonomy" id="2603253"/>
    <lineage>
        <taxon>Bacteria</taxon>
        <taxon>Pseudomonadati</taxon>
        <taxon>Bacteroidota</taxon>
        <taxon>Cytophagia</taxon>
        <taxon>Cytophagales</taxon>
        <taxon>Hymenobacteraceae</taxon>
        <taxon>Pontibacter</taxon>
    </lineage>
</organism>
<feature type="transmembrane region" description="Helical" evidence="7">
    <location>
        <begin position="82"/>
        <end position="101"/>
    </location>
</feature>
<dbReference type="PANTHER" id="PTHR23514">
    <property type="entry name" value="BYPASS OF STOP CODON PROTEIN 6"/>
    <property type="match status" value="1"/>
</dbReference>
<evidence type="ECO:0000256" key="5">
    <source>
        <dbReference type="ARBA" id="ARBA00022989"/>
    </source>
</evidence>
<gene>
    <name evidence="9" type="ORF">FVR03_16655</name>
</gene>
<feature type="transmembrane region" description="Helical" evidence="7">
    <location>
        <begin position="321"/>
        <end position="341"/>
    </location>
</feature>
<evidence type="ECO:0000313" key="10">
    <source>
        <dbReference type="Proteomes" id="UP000321926"/>
    </source>
</evidence>
<feature type="transmembrane region" description="Helical" evidence="7">
    <location>
        <begin position="259"/>
        <end position="277"/>
    </location>
</feature>
<dbReference type="EMBL" id="VRTY01000069">
    <property type="protein sequence ID" value="TXK36854.1"/>
    <property type="molecule type" value="Genomic_DNA"/>
</dbReference>
<keyword evidence="3" id="KW-0813">Transport</keyword>
<evidence type="ECO:0000256" key="4">
    <source>
        <dbReference type="ARBA" id="ARBA00022692"/>
    </source>
</evidence>
<dbReference type="InterPro" id="IPR051788">
    <property type="entry name" value="MFS_Transporter"/>
</dbReference>
<feature type="transmembrane region" description="Helical" evidence="7">
    <location>
        <begin position="289"/>
        <end position="314"/>
    </location>
</feature>
<keyword evidence="6 7" id="KW-0472">Membrane</keyword>
<evidence type="ECO:0000256" key="7">
    <source>
        <dbReference type="SAM" id="Phobius"/>
    </source>
</evidence>
<evidence type="ECO:0000256" key="3">
    <source>
        <dbReference type="ARBA" id="ARBA00022448"/>
    </source>
</evidence>
<feature type="transmembrane region" description="Helical" evidence="7">
    <location>
        <begin position="200"/>
        <end position="223"/>
    </location>
</feature>
<reference evidence="9 10" key="1">
    <citation type="submission" date="2019-08" db="EMBL/GenBank/DDBJ databases">
        <authorList>
            <person name="Shi S."/>
        </authorList>
    </citation>
    <scope>NUCLEOTIDE SEQUENCE [LARGE SCALE GENOMIC DNA]</scope>
    <source>
        <strain evidence="9 10">GY10130</strain>
    </source>
</reference>
<dbReference type="InterPro" id="IPR011701">
    <property type="entry name" value="MFS"/>
</dbReference>
<comment type="similarity">
    <text evidence="2">Belongs to the major facilitator superfamily.</text>
</comment>
<feature type="transmembrane region" description="Helical" evidence="7">
    <location>
        <begin position="170"/>
        <end position="188"/>
    </location>
</feature>
<comment type="subcellular location">
    <subcellularLocation>
        <location evidence="1">Endomembrane system</location>
        <topology evidence="1">Multi-pass membrane protein</topology>
    </subcellularLocation>
</comment>
<feature type="transmembrane region" description="Helical" evidence="7">
    <location>
        <begin position="347"/>
        <end position="371"/>
    </location>
</feature>
<protein>
    <submittedName>
        <fullName evidence="9">MFS transporter</fullName>
    </submittedName>
</protein>
<feature type="transmembrane region" description="Helical" evidence="7">
    <location>
        <begin position="141"/>
        <end position="164"/>
    </location>
</feature>